<gene>
    <name evidence="2" type="ORF">PQ477_12125</name>
</gene>
<name>A0ABY7W140_9BACI</name>
<dbReference type="RefSeq" id="WP_274271992.1">
    <property type="nucleotide sequence ID" value="NZ_CP117834.1"/>
</dbReference>
<dbReference type="InterPro" id="IPR002575">
    <property type="entry name" value="Aminoglycoside_PTrfase"/>
</dbReference>
<dbReference type="Proteomes" id="UP001215143">
    <property type="component" value="Chromosome"/>
</dbReference>
<sequence>MDNTYAALLTQAREDLLLFNEKKKPNAETDFTHPTLGKPFAFGNTATLYRQGNFAIKLYHPHLPAEEVEKEYRNHHFAHQLNLFVPGVHRITSYQLQHALILDYVDGEPLGTDCWKALDTLDQCMLTAVKQQHHLHRIPLKKTEKIELMPQKIERQIHQVDDLSSSRKHHLLNLLQQLVESSTSQSLCHGDFHFFNLIKTKKGISMIDWVDASIGFPCADACRSYLLYASISKALATLYLYLYCAKGNLNEEEVLNWLPILACARLSENVASDSKEQLHRWMNEK</sequence>
<keyword evidence="3" id="KW-1185">Reference proteome</keyword>
<proteinExistence type="predicted"/>
<dbReference type="Pfam" id="PF01636">
    <property type="entry name" value="APH"/>
    <property type="match status" value="1"/>
</dbReference>
<organism evidence="2 3">
    <name type="scientific">Shouchella hunanensis</name>
    <dbReference type="NCBI Taxonomy" id="766894"/>
    <lineage>
        <taxon>Bacteria</taxon>
        <taxon>Bacillati</taxon>
        <taxon>Bacillota</taxon>
        <taxon>Bacilli</taxon>
        <taxon>Bacillales</taxon>
        <taxon>Bacillaceae</taxon>
        <taxon>Shouchella</taxon>
    </lineage>
</organism>
<evidence type="ECO:0000259" key="1">
    <source>
        <dbReference type="Pfam" id="PF01636"/>
    </source>
</evidence>
<evidence type="ECO:0000313" key="3">
    <source>
        <dbReference type="Proteomes" id="UP001215143"/>
    </source>
</evidence>
<reference evidence="2 3" key="1">
    <citation type="submission" date="2023-02" db="EMBL/GenBank/DDBJ databases">
        <authorList>
            <person name="Liu G."/>
        </authorList>
    </citation>
    <scope>NUCLEOTIDE SEQUENCE [LARGE SCALE GENOMIC DNA]</scope>
    <source>
        <strain evidence="2 3">DSM 23008</strain>
    </source>
</reference>
<evidence type="ECO:0000313" key="2">
    <source>
        <dbReference type="EMBL" id="WDF02271.1"/>
    </source>
</evidence>
<protein>
    <submittedName>
        <fullName evidence="2">Aminoglycoside phosphotransferase family protein</fullName>
    </submittedName>
</protein>
<accession>A0ABY7W140</accession>
<dbReference type="Gene3D" id="3.90.1200.10">
    <property type="match status" value="1"/>
</dbReference>
<dbReference type="InterPro" id="IPR011009">
    <property type="entry name" value="Kinase-like_dom_sf"/>
</dbReference>
<dbReference type="EMBL" id="CP117834">
    <property type="protein sequence ID" value="WDF02271.1"/>
    <property type="molecule type" value="Genomic_DNA"/>
</dbReference>
<feature type="domain" description="Aminoglycoside phosphotransferase" evidence="1">
    <location>
        <begin position="49"/>
        <end position="237"/>
    </location>
</feature>
<dbReference type="SUPFAM" id="SSF56112">
    <property type="entry name" value="Protein kinase-like (PK-like)"/>
    <property type="match status" value="1"/>
</dbReference>